<feature type="binding site" evidence="2">
    <location>
        <position position="141"/>
    </location>
    <ligand>
        <name>Fe cation</name>
        <dbReference type="ChEBI" id="CHEBI:24875"/>
    </ligand>
</feature>
<dbReference type="HAMAP" id="MF_00163">
    <property type="entry name" value="Pep_deformylase"/>
    <property type="match status" value="1"/>
</dbReference>
<keyword evidence="2" id="KW-0408">Iron</keyword>
<comment type="function">
    <text evidence="2">Removes the formyl group from the N-terminal Met of newly synthesized proteins. Requires at least a dipeptide for an efficient rate of reaction. N-terminal L-methionine is a prerequisite for activity but the enzyme has broad specificity at other positions.</text>
</comment>
<keyword evidence="2 3" id="KW-0378">Hydrolase</keyword>
<dbReference type="PANTHER" id="PTHR10458">
    <property type="entry name" value="PEPTIDE DEFORMYLASE"/>
    <property type="match status" value="1"/>
</dbReference>
<reference evidence="3" key="1">
    <citation type="submission" date="2009-09" db="EMBL/GenBank/DDBJ databases">
        <authorList>
            <person name="Weinstock G."/>
            <person name="Sodergren E."/>
            <person name="Clifton S."/>
            <person name="Fulton L."/>
            <person name="Fulton B."/>
            <person name="Courtney L."/>
            <person name="Fronick C."/>
            <person name="Harrison M."/>
            <person name="Strong C."/>
            <person name="Farmer C."/>
            <person name="Delahaunty K."/>
            <person name="Markovic C."/>
            <person name="Hall O."/>
            <person name="Minx P."/>
            <person name="Tomlinson C."/>
            <person name="Mitreva M."/>
            <person name="Nelson J."/>
            <person name="Hou S."/>
            <person name="Wollam A."/>
            <person name="Pepin K.H."/>
            <person name="Johnson M."/>
            <person name="Bhonagiri V."/>
            <person name="Nash W.E."/>
            <person name="Warren W."/>
            <person name="Chinwalla A."/>
            <person name="Mardis E.R."/>
            <person name="Wilson R.K."/>
        </authorList>
    </citation>
    <scope>NUCLEOTIDE SEQUENCE [LARGE SCALE GENOMIC DNA]</scope>
    <source>
        <strain evidence="3">DSM 15470</strain>
    </source>
</reference>
<comment type="cofactor">
    <cofactor evidence="2">
        <name>Fe(2+)</name>
        <dbReference type="ChEBI" id="CHEBI:29033"/>
    </cofactor>
    <text evidence="2">Binds 1 Fe(2+) ion.</text>
</comment>
<sequence>MKVKGNELSKIITAGDPILKSVAMPVTAFDKKLKFLVNEMKKTMYESNGVGLAAPQIAVSKRVFVADDGESGFEAYINPRWTPDGDEKVTDTEGCLSVPNWYGEVERYANVTVKYQDIHGKRKQKKATGLLARCIQHETDHLNGILFIEKANSLHKGASDE</sequence>
<keyword evidence="4" id="KW-1185">Reference proteome</keyword>
<dbReference type="Proteomes" id="UP000004736">
    <property type="component" value="Unassembled WGS sequence"/>
</dbReference>
<evidence type="ECO:0000256" key="2">
    <source>
        <dbReference type="HAMAP-Rule" id="MF_00163"/>
    </source>
</evidence>
<evidence type="ECO:0000313" key="3">
    <source>
        <dbReference type="EMBL" id="EEW96264.1"/>
    </source>
</evidence>
<dbReference type="AlphaFoldDB" id="C9LLK7"/>
<dbReference type="PANTHER" id="PTHR10458:SF22">
    <property type="entry name" value="PEPTIDE DEFORMYLASE"/>
    <property type="match status" value="1"/>
</dbReference>
<accession>C9LLK7</accession>
<dbReference type="Pfam" id="PF01327">
    <property type="entry name" value="Pep_deformylase"/>
    <property type="match status" value="1"/>
</dbReference>
<organism evidence="3 4">
    <name type="scientific">Dialister invisus DSM 15470</name>
    <dbReference type="NCBI Taxonomy" id="592028"/>
    <lineage>
        <taxon>Bacteria</taxon>
        <taxon>Bacillati</taxon>
        <taxon>Bacillota</taxon>
        <taxon>Negativicutes</taxon>
        <taxon>Veillonellales</taxon>
        <taxon>Veillonellaceae</taxon>
        <taxon>Dialister</taxon>
    </lineage>
</organism>
<name>C9LLK7_9FIRM</name>
<dbReference type="PRINTS" id="PR01576">
    <property type="entry name" value="PDEFORMYLASE"/>
</dbReference>
<dbReference type="PIRSF" id="PIRSF004749">
    <property type="entry name" value="Pep_def"/>
    <property type="match status" value="1"/>
</dbReference>
<dbReference type="STRING" id="592028.GCWU000321_00203"/>
<keyword evidence="2" id="KW-0648">Protein biosynthesis</keyword>
<comment type="similarity">
    <text evidence="1 2">Belongs to the polypeptide deformylase family.</text>
</comment>
<dbReference type="GO" id="GO:0046872">
    <property type="term" value="F:metal ion binding"/>
    <property type="evidence" value="ECO:0007669"/>
    <property type="project" value="UniProtKB-KW"/>
</dbReference>
<feature type="binding site" evidence="2">
    <location>
        <position position="137"/>
    </location>
    <ligand>
        <name>Fe cation</name>
        <dbReference type="ChEBI" id="CHEBI:24875"/>
    </ligand>
</feature>
<dbReference type="eggNOG" id="COG0242">
    <property type="taxonomic scope" value="Bacteria"/>
</dbReference>
<dbReference type="SUPFAM" id="SSF56420">
    <property type="entry name" value="Peptide deformylase"/>
    <property type="match status" value="1"/>
</dbReference>
<dbReference type="NCBIfam" id="TIGR00079">
    <property type="entry name" value="pept_deformyl"/>
    <property type="match status" value="1"/>
</dbReference>
<dbReference type="EMBL" id="ACIM02000001">
    <property type="protein sequence ID" value="EEW96264.1"/>
    <property type="molecule type" value="Genomic_DNA"/>
</dbReference>
<dbReference type="InterPro" id="IPR036821">
    <property type="entry name" value="Peptide_deformylase_sf"/>
</dbReference>
<dbReference type="InterPro" id="IPR023635">
    <property type="entry name" value="Peptide_deformylase"/>
</dbReference>
<dbReference type="GO" id="GO:0006412">
    <property type="term" value="P:translation"/>
    <property type="evidence" value="ECO:0007669"/>
    <property type="project" value="UniProtKB-UniRule"/>
</dbReference>
<evidence type="ECO:0000256" key="1">
    <source>
        <dbReference type="ARBA" id="ARBA00010759"/>
    </source>
</evidence>
<evidence type="ECO:0000313" key="4">
    <source>
        <dbReference type="Proteomes" id="UP000004736"/>
    </source>
</evidence>
<dbReference type="HOGENOM" id="CLU_061901_2_0_9"/>
<dbReference type="CDD" id="cd00487">
    <property type="entry name" value="Pep_deformylase"/>
    <property type="match status" value="1"/>
</dbReference>
<gene>
    <name evidence="2 3" type="primary">def</name>
    <name evidence="3" type="ORF">GCWU000321_00203</name>
</gene>
<keyword evidence="2" id="KW-0479">Metal-binding</keyword>
<dbReference type="Gene3D" id="3.90.45.10">
    <property type="entry name" value="Peptide deformylase"/>
    <property type="match status" value="1"/>
</dbReference>
<protein>
    <recommendedName>
        <fullName evidence="2">Peptide deformylase</fullName>
        <shortName evidence="2">PDF</shortName>
        <ecNumber evidence="2">3.5.1.88</ecNumber>
    </recommendedName>
    <alternativeName>
        <fullName evidence="2">Polypeptide deformylase</fullName>
    </alternativeName>
</protein>
<feature type="active site" evidence="2">
    <location>
        <position position="138"/>
    </location>
</feature>
<proteinExistence type="inferred from homology"/>
<comment type="caution">
    <text evidence="3">The sequence shown here is derived from an EMBL/GenBank/DDBJ whole genome shotgun (WGS) entry which is preliminary data.</text>
</comment>
<comment type="catalytic activity">
    <reaction evidence="2">
        <text>N-terminal N-formyl-L-methionyl-[peptide] + H2O = N-terminal L-methionyl-[peptide] + formate</text>
        <dbReference type="Rhea" id="RHEA:24420"/>
        <dbReference type="Rhea" id="RHEA-COMP:10639"/>
        <dbReference type="Rhea" id="RHEA-COMP:10640"/>
        <dbReference type="ChEBI" id="CHEBI:15377"/>
        <dbReference type="ChEBI" id="CHEBI:15740"/>
        <dbReference type="ChEBI" id="CHEBI:49298"/>
        <dbReference type="ChEBI" id="CHEBI:64731"/>
        <dbReference type="EC" id="3.5.1.88"/>
    </reaction>
</comment>
<dbReference type="EC" id="3.5.1.88" evidence="2"/>
<dbReference type="NCBIfam" id="NF001159">
    <property type="entry name" value="PRK00150.1-3"/>
    <property type="match status" value="1"/>
</dbReference>
<dbReference type="GO" id="GO:0042586">
    <property type="term" value="F:peptide deformylase activity"/>
    <property type="evidence" value="ECO:0007669"/>
    <property type="project" value="UniProtKB-UniRule"/>
</dbReference>
<feature type="binding site" evidence="2">
    <location>
        <position position="95"/>
    </location>
    <ligand>
        <name>Fe cation</name>
        <dbReference type="ChEBI" id="CHEBI:24875"/>
    </ligand>
</feature>